<dbReference type="AlphaFoldDB" id="A0A1U9UND7"/>
<dbReference type="EMBL" id="CP017757">
    <property type="protein sequence ID" value="AQV93947.1"/>
    <property type="molecule type" value="Genomic_DNA"/>
</dbReference>
<dbReference type="Proteomes" id="UP000189627">
    <property type="component" value="Chromosome 1"/>
</dbReference>
<sequence>MVNDLDSAMDRLTEYRGFEIRVGLVNTSEDMFDAWFQLEGPMRPPGVAAIGKRVKVHGGPFSRRWAHLIAELAGRAAVDVILGVDE</sequence>
<evidence type="ECO:0000313" key="2">
    <source>
        <dbReference type="Proteomes" id="UP000189627"/>
    </source>
</evidence>
<evidence type="ECO:0000313" key="1">
    <source>
        <dbReference type="EMBL" id="AQV93947.1"/>
    </source>
</evidence>
<proteinExistence type="predicted"/>
<protein>
    <submittedName>
        <fullName evidence="1">Uncharacterized protein</fullName>
    </submittedName>
</protein>
<organism evidence="1 2">
    <name type="scientific">Cupriavidus necator</name>
    <name type="common">Alcaligenes eutrophus</name>
    <name type="synonym">Ralstonia eutropha</name>
    <dbReference type="NCBI Taxonomy" id="106590"/>
    <lineage>
        <taxon>Bacteria</taxon>
        <taxon>Pseudomonadati</taxon>
        <taxon>Pseudomonadota</taxon>
        <taxon>Betaproteobacteria</taxon>
        <taxon>Burkholderiales</taxon>
        <taxon>Burkholderiaceae</taxon>
        <taxon>Cupriavidus</taxon>
    </lineage>
</organism>
<gene>
    <name evidence="1" type="ORF">BJN34_08585</name>
</gene>
<name>A0A1U9UND7_CUPNE</name>
<accession>A0A1U9UND7</accession>
<dbReference type="KEGG" id="cuh:BJN34_08585"/>
<reference evidence="2" key="1">
    <citation type="submission" date="2017-02" db="EMBL/GenBank/DDBJ databases">
        <title>Complete genome sequence of Cupriavidus necator strain NH9, a 3-chlorobenzoate degrader.</title>
        <authorList>
            <person name="Moriuchi R."/>
            <person name="Dohra H."/>
            <person name="Ogawa N."/>
        </authorList>
    </citation>
    <scope>NUCLEOTIDE SEQUENCE [LARGE SCALE GENOMIC DNA]</scope>
    <source>
        <strain evidence="2">NH9</strain>
    </source>
</reference>